<evidence type="ECO:0000313" key="7">
    <source>
        <dbReference type="EMBL" id="PMP60742.1"/>
    </source>
</evidence>
<feature type="domain" description="Radical SAM core" evidence="6">
    <location>
        <begin position="1"/>
        <end position="240"/>
    </location>
</feature>
<evidence type="ECO:0000256" key="1">
    <source>
        <dbReference type="ARBA" id="ARBA00001966"/>
    </source>
</evidence>
<gene>
    <name evidence="7" type="ORF">C0197_06565</name>
</gene>
<evidence type="ECO:0000313" key="8">
    <source>
        <dbReference type="Proteomes" id="UP000235731"/>
    </source>
</evidence>
<dbReference type="GO" id="GO:0003824">
    <property type="term" value="F:catalytic activity"/>
    <property type="evidence" value="ECO:0007669"/>
    <property type="project" value="InterPro"/>
</dbReference>
<dbReference type="InterPro" id="IPR006638">
    <property type="entry name" value="Elp3/MiaA/NifB-like_rSAM"/>
</dbReference>
<keyword evidence="2" id="KW-0949">S-adenosyl-L-methionine</keyword>
<evidence type="ECO:0000256" key="3">
    <source>
        <dbReference type="ARBA" id="ARBA00022723"/>
    </source>
</evidence>
<evidence type="ECO:0000256" key="2">
    <source>
        <dbReference type="ARBA" id="ARBA00022691"/>
    </source>
</evidence>
<dbReference type="SMART" id="SM00729">
    <property type="entry name" value="Elp3"/>
    <property type="match status" value="1"/>
</dbReference>
<dbReference type="InterPro" id="IPR023980">
    <property type="entry name" value="CHP04013_B12-bd/rSAM"/>
</dbReference>
<comment type="caution">
    <text evidence="7">The sequence shown here is derived from an EMBL/GenBank/DDBJ whole genome shotgun (WGS) entry which is preliminary data.</text>
</comment>
<dbReference type="NCBIfam" id="TIGR04013">
    <property type="entry name" value="B12_SAM_MJ_1487"/>
    <property type="match status" value="1"/>
</dbReference>
<keyword evidence="4" id="KW-0408">Iron</keyword>
<dbReference type="PANTHER" id="PTHR43409">
    <property type="entry name" value="ANAEROBIC MAGNESIUM-PROTOPORPHYRIN IX MONOMETHYL ESTER CYCLASE-RELATED"/>
    <property type="match status" value="1"/>
</dbReference>
<comment type="cofactor">
    <cofactor evidence="1">
        <name>[4Fe-4S] cluster</name>
        <dbReference type="ChEBI" id="CHEBI:49883"/>
    </cofactor>
</comment>
<dbReference type="InterPro" id="IPR007197">
    <property type="entry name" value="rSAM"/>
</dbReference>
<dbReference type="AlphaFoldDB" id="A0A2N7PHY9"/>
<dbReference type="GO" id="GO:0046872">
    <property type="term" value="F:metal ion binding"/>
    <property type="evidence" value="ECO:0007669"/>
    <property type="project" value="UniProtKB-KW"/>
</dbReference>
<dbReference type="CDD" id="cd01335">
    <property type="entry name" value="Radical_SAM"/>
    <property type="match status" value="1"/>
</dbReference>
<dbReference type="SFLD" id="SFLDS00029">
    <property type="entry name" value="Radical_SAM"/>
    <property type="match status" value="1"/>
</dbReference>
<dbReference type="SFLD" id="SFLDG01082">
    <property type="entry name" value="B12-binding_domain_containing"/>
    <property type="match status" value="1"/>
</dbReference>
<reference evidence="7 8" key="1">
    <citation type="submission" date="2018-01" db="EMBL/GenBank/DDBJ databases">
        <title>Metagenomic assembled genomes from two thermal pools in the Uzon Caldera, Kamchatka, Russia.</title>
        <authorList>
            <person name="Wilkins L."/>
            <person name="Ettinger C."/>
        </authorList>
    </citation>
    <scope>NUCLEOTIDE SEQUENCE [LARGE SCALE GENOMIC DNA]</scope>
    <source>
        <strain evidence="7">ZAV-15</strain>
    </source>
</reference>
<sequence length="247" mass="27924">GCPFTCKYCQTPRIFGTKPRHRPLDKILYYAEALLKRGIKDLRFITPNAFSYGSPDGKTLNLSALETLLKELARLVKPYGGRIFFGSFPSEVRPEHVTEETIQLVKTYCANDNLIIGAQTGSERLLSYLHRGHTVEEVRRAVKLILKAGLKAKVDFIFGLPGEEEEDIKATVSFMEELAKAGAIIHAHTFMPLPQTPFMKKPAGRISKEVFDFIKKFLPKGQVFGEWEKQKLLSERISKELLLPQVS</sequence>
<keyword evidence="5" id="KW-0411">Iron-sulfur</keyword>
<dbReference type="PANTHER" id="PTHR43409:SF17">
    <property type="entry name" value="METHYLTHIOTRANSFERASE MJ0865-RELATED"/>
    <property type="match status" value="1"/>
</dbReference>
<dbReference type="InterPro" id="IPR051198">
    <property type="entry name" value="BchE-like"/>
</dbReference>
<dbReference type="Proteomes" id="UP000235731">
    <property type="component" value="Unassembled WGS sequence"/>
</dbReference>
<dbReference type="Gene3D" id="3.80.30.20">
    <property type="entry name" value="tm_1862 like domain"/>
    <property type="match status" value="1"/>
</dbReference>
<feature type="non-terminal residue" evidence="7">
    <location>
        <position position="1"/>
    </location>
</feature>
<dbReference type="InterPro" id="IPR023404">
    <property type="entry name" value="rSAM_horseshoe"/>
</dbReference>
<dbReference type="GO" id="GO:0051536">
    <property type="term" value="F:iron-sulfur cluster binding"/>
    <property type="evidence" value="ECO:0007669"/>
    <property type="project" value="UniProtKB-KW"/>
</dbReference>
<dbReference type="SUPFAM" id="SSF102114">
    <property type="entry name" value="Radical SAM enzymes"/>
    <property type="match status" value="1"/>
</dbReference>
<dbReference type="EMBL" id="PNIE01000100">
    <property type="protein sequence ID" value="PMP60742.1"/>
    <property type="molecule type" value="Genomic_DNA"/>
</dbReference>
<protein>
    <submittedName>
        <fullName evidence="7">TIGR04013 family B12-binding domain/radical SAM domain-containing protein</fullName>
    </submittedName>
</protein>
<evidence type="ECO:0000256" key="4">
    <source>
        <dbReference type="ARBA" id="ARBA00023004"/>
    </source>
</evidence>
<dbReference type="InterPro" id="IPR058240">
    <property type="entry name" value="rSAM_sf"/>
</dbReference>
<proteinExistence type="predicted"/>
<evidence type="ECO:0000259" key="6">
    <source>
        <dbReference type="PROSITE" id="PS51918"/>
    </source>
</evidence>
<name>A0A2N7PHY9_9BACT</name>
<accession>A0A2N7PHY9</accession>
<keyword evidence="3" id="KW-0479">Metal-binding</keyword>
<dbReference type="PROSITE" id="PS51918">
    <property type="entry name" value="RADICAL_SAM"/>
    <property type="match status" value="1"/>
</dbReference>
<organism evidence="7 8">
    <name type="scientific">Caldimicrobium thiodismutans</name>
    <dbReference type="NCBI Taxonomy" id="1653476"/>
    <lineage>
        <taxon>Bacteria</taxon>
        <taxon>Pseudomonadati</taxon>
        <taxon>Thermodesulfobacteriota</taxon>
        <taxon>Thermodesulfobacteria</taxon>
        <taxon>Thermodesulfobacteriales</taxon>
        <taxon>Thermodesulfobacteriaceae</taxon>
        <taxon>Caldimicrobium</taxon>
    </lineage>
</organism>
<evidence type="ECO:0000256" key="5">
    <source>
        <dbReference type="ARBA" id="ARBA00023014"/>
    </source>
</evidence>
<dbReference type="Pfam" id="PF04055">
    <property type="entry name" value="Radical_SAM"/>
    <property type="match status" value="1"/>
</dbReference>